<dbReference type="SMART" id="SM00744">
    <property type="entry name" value="RINGv"/>
    <property type="match status" value="1"/>
</dbReference>
<dbReference type="InterPro" id="IPR001841">
    <property type="entry name" value="Znf_RING"/>
</dbReference>
<dbReference type="OrthoDB" id="786125at2759"/>
<dbReference type="Proteomes" id="UP000652761">
    <property type="component" value="Unassembled WGS sequence"/>
</dbReference>
<dbReference type="PANTHER" id="PTHR45969">
    <property type="entry name" value="RING ZINC FINGER PROTEIN-RELATED"/>
    <property type="match status" value="1"/>
</dbReference>
<evidence type="ECO:0000313" key="7">
    <source>
        <dbReference type="EMBL" id="MQL92760.1"/>
    </source>
</evidence>
<keyword evidence="5" id="KW-0812">Transmembrane</keyword>
<dbReference type="GO" id="GO:0016567">
    <property type="term" value="P:protein ubiquitination"/>
    <property type="evidence" value="ECO:0007669"/>
    <property type="project" value="TreeGrafter"/>
</dbReference>
<dbReference type="GO" id="GO:0061630">
    <property type="term" value="F:ubiquitin protein ligase activity"/>
    <property type="evidence" value="ECO:0007669"/>
    <property type="project" value="TreeGrafter"/>
</dbReference>
<reference evidence="7" key="1">
    <citation type="submission" date="2017-07" db="EMBL/GenBank/DDBJ databases">
        <title>Taro Niue Genome Assembly and Annotation.</title>
        <authorList>
            <person name="Atibalentja N."/>
            <person name="Keating K."/>
            <person name="Fields C.J."/>
        </authorList>
    </citation>
    <scope>NUCLEOTIDE SEQUENCE</scope>
    <source>
        <strain evidence="7">Niue_2</strain>
        <tissue evidence="7">Leaf</tissue>
    </source>
</reference>
<keyword evidence="2 4" id="KW-0863">Zinc-finger</keyword>
<dbReference type="Gene3D" id="3.30.40.10">
    <property type="entry name" value="Zinc/RING finger domain, C3HC4 (zinc finger)"/>
    <property type="match status" value="1"/>
</dbReference>
<feature type="transmembrane region" description="Helical" evidence="5">
    <location>
        <begin position="6"/>
        <end position="31"/>
    </location>
</feature>
<evidence type="ECO:0000256" key="3">
    <source>
        <dbReference type="ARBA" id="ARBA00022833"/>
    </source>
</evidence>
<gene>
    <name evidence="7" type="ORF">Taro_025391</name>
</gene>
<protein>
    <recommendedName>
        <fullName evidence="6">RING-type domain-containing protein</fullName>
    </recommendedName>
</protein>
<name>A0A843VGF1_COLES</name>
<keyword evidence="3" id="KW-0862">Zinc</keyword>
<accession>A0A843VGF1</accession>
<keyword evidence="8" id="KW-1185">Reference proteome</keyword>
<organism evidence="7 8">
    <name type="scientific">Colocasia esculenta</name>
    <name type="common">Wild taro</name>
    <name type="synonym">Arum esculentum</name>
    <dbReference type="NCBI Taxonomy" id="4460"/>
    <lineage>
        <taxon>Eukaryota</taxon>
        <taxon>Viridiplantae</taxon>
        <taxon>Streptophyta</taxon>
        <taxon>Embryophyta</taxon>
        <taxon>Tracheophyta</taxon>
        <taxon>Spermatophyta</taxon>
        <taxon>Magnoliopsida</taxon>
        <taxon>Liliopsida</taxon>
        <taxon>Araceae</taxon>
        <taxon>Aroideae</taxon>
        <taxon>Colocasieae</taxon>
        <taxon>Colocasia</taxon>
    </lineage>
</organism>
<evidence type="ECO:0000256" key="5">
    <source>
        <dbReference type="SAM" id="Phobius"/>
    </source>
</evidence>
<sequence length="182" mass="20464">MGLPLLLFLPFYAVLLLPVCSFLLFLVKLLCQAILRIFWKQARTHFTLWPPDSSFLGHHRLTGAGDATAPSKPLPHERLGVCQYEAKAGDGEQTECVFCLCAVEEGDEIRELRCQHLFHRACLDKWLEHGRATCPLCRGPLLPPGPSKVDQYYADAADEEGLPEDLMGLPLTVFIRSSFLLW</sequence>
<dbReference type="InterPro" id="IPR011016">
    <property type="entry name" value="Znf_RING-CH"/>
</dbReference>
<evidence type="ECO:0000256" key="1">
    <source>
        <dbReference type="ARBA" id="ARBA00022723"/>
    </source>
</evidence>
<comment type="caution">
    <text evidence="7">The sequence shown here is derived from an EMBL/GenBank/DDBJ whole genome shotgun (WGS) entry which is preliminary data.</text>
</comment>
<dbReference type="PANTHER" id="PTHR45969:SF55">
    <property type="entry name" value="OS07G0686300 PROTEIN"/>
    <property type="match status" value="1"/>
</dbReference>
<dbReference type="CDD" id="cd16454">
    <property type="entry name" value="RING-H2_PA-TM-RING"/>
    <property type="match status" value="1"/>
</dbReference>
<dbReference type="AlphaFoldDB" id="A0A843VGF1"/>
<proteinExistence type="predicted"/>
<evidence type="ECO:0000256" key="2">
    <source>
        <dbReference type="ARBA" id="ARBA00022771"/>
    </source>
</evidence>
<evidence type="ECO:0000256" key="4">
    <source>
        <dbReference type="PROSITE-ProRule" id="PRU00175"/>
    </source>
</evidence>
<dbReference type="InterPro" id="IPR013083">
    <property type="entry name" value="Znf_RING/FYVE/PHD"/>
</dbReference>
<dbReference type="GO" id="GO:0008270">
    <property type="term" value="F:zinc ion binding"/>
    <property type="evidence" value="ECO:0007669"/>
    <property type="project" value="UniProtKB-KW"/>
</dbReference>
<dbReference type="Pfam" id="PF13639">
    <property type="entry name" value="zf-RING_2"/>
    <property type="match status" value="1"/>
</dbReference>
<dbReference type="EMBL" id="NMUH01001483">
    <property type="protein sequence ID" value="MQL92760.1"/>
    <property type="molecule type" value="Genomic_DNA"/>
</dbReference>
<evidence type="ECO:0000259" key="6">
    <source>
        <dbReference type="PROSITE" id="PS50089"/>
    </source>
</evidence>
<dbReference type="SMART" id="SM00184">
    <property type="entry name" value="RING"/>
    <property type="match status" value="1"/>
</dbReference>
<feature type="domain" description="RING-type" evidence="6">
    <location>
        <begin position="96"/>
        <end position="138"/>
    </location>
</feature>
<keyword evidence="5" id="KW-0472">Membrane</keyword>
<dbReference type="PROSITE" id="PS50089">
    <property type="entry name" value="ZF_RING_2"/>
    <property type="match status" value="1"/>
</dbReference>
<evidence type="ECO:0000313" key="8">
    <source>
        <dbReference type="Proteomes" id="UP000652761"/>
    </source>
</evidence>
<keyword evidence="5" id="KW-1133">Transmembrane helix</keyword>
<dbReference type="SUPFAM" id="SSF57850">
    <property type="entry name" value="RING/U-box"/>
    <property type="match status" value="1"/>
</dbReference>
<keyword evidence="1" id="KW-0479">Metal-binding</keyword>